<evidence type="ECO:0000256" key="5">
    <source>
        <dbReference type="ARBA" id="ARBA00023136"/>
    </source>
</evidence>
<evidence type="ECO:0000256" key="3">
    <source>
        <dbReference type="ARBA" id="ARBA00022989"/>
    </source>
</evidence>
<dbReference type="PANTHER" id="PTHR24232">
    <property type="entry name" value="G-PROTEIN COUPLED RECEPTOR"/>
    <property type="match status" value="1"/>
</dbReference>
<feature type="domain" description="G-protein coupled receptors family 1 profile" evidence="10">
    <location>
        <begin position="14"/>
        <end position="161"/>
    </location>
</feature>
<dbReference type="Proteomes" id="UP001432027">
    <property type="component" value="Unassembled WGS sequence"/>
</dbReference>
<dbReference type="EMBL" id="BTSX01000004">
    <property type="protein sequence ID" value="GMS93899.1"/>
    <property type="molecule type" value="Genomic_DNA"/>
</dbReference>
<dbReference type="GO" id="GO:0007200">
    <property type="term" value="P:phospholipase C-activating G protein-coupled receptor signaling pathway"/>
    <property type="evidence" value="ECO:0007669"/>
    <property type="project" value="TreeGrafter"/>
</dbReference>
<protein>
    <recommendedName>
        <fullName evidence="10">G-protein coupled receptors family 1 profile domain-containing protein</fullName>
    </recommendedName>
</protein>
<gene>
    <name evidence="11" type="ORF">PENTCL1PPCAC_16074</name>
</gene>
<comment type="subcellular location">
    <subcellularLocation>
        <location evidence="1">Membrane</location>
        <topology evidence="1">Multi-pass membrane protein</topology>
    </subcellularLocation>
</comment>
<accession>A0AAV5THT4</accession>
<evidence type="ECO:0000313" key="12">
    <source>
        <dbReference type="Proteomes" id="UP001432027"/>
    </source>
</evidence>
<feature type="transmembrane region" description="Helical" evidence="9">
    <location>
        <begin position="6"/>
        <end position="22"/>
    </location>
</feature>
<keyword evidence="8" id="KW-0807">Transducer</keyword>
<dbReference type="Gene3D" id="1.20.1070.10">
    <property type="entry name" value="Rhodopsin 7-helix transmembrane proteins"/>
    <property type="match status" value="1"/>
</dbReference>
<reference evidence="11" key="1">
    <citation type="submission" date="2023-10" db="EMBL/GenBank/DDBJ databases">
        <title>Genome assembly of Pristionchus species.</title>
        <authorList>
            <person name="Yoshida K."/>
            <person name="Sommer R.J."/>
        </authorList>
    </citation>
    <scope>NUCLEOTIDE SEQUENCE</scope>
    <source>
        <strain evidence="11">RS0144</strain>
    </source>
</reference>
<keyword evidence="3 9" id="KW-1133">Transmembrane helix</keyword>
<keyword evidence="12" id="KW-1185">Reference proteome</keyword>
<dbReference type="SUPFAM" id="SSF81321">
    <property type="entry name" value="Family A G protein-coupled receptor-like"/>
    <property type="match status" value="1"/>
</dbReference>
<evidence type="ECO:0000256" key="4">
    <source>
        <dbReference type="ARBA" id="ARBA00023040"/>
    </source>
</evidence>
<dbReference type="AlphaFoldDB" id="A0AAV5THT4"/>
<dbReference type="GO" id="GO:0004930">
    <property type="term" value="F:G protein-coupled receptor activity"/>
    <property type="evidence" value="ECO:0007669"/>
    <property type="project" value="UniProtKB-KW"/>
</dbReference>
<keyword evidence="4" id="KW-0297">G-protein coupled receptor</keyword>
<dbReference type="InterPro" id="IPR017452">
    <property type="entry name" value="GPCR_Rhodpsn_7TM"/>
</dbReference>
<evidence type="ECO:0000313" key="11">
    <source>
        <dbReference type="EMBL" id="GMS93899.1"/>
    </source>
</evidence>
<evidence type="ECO:0000259" key="10">
    <source>
        <dbReference type="PROSITE" id="PS50262"/>
    </source>
</evidence>
<feature type="transmembrane region" description="Helical" evidence="9">
    <location>
        <begin position="84"/>
        <end position="105"/>
    </location>
</feature>
<evidence type="ECO:0000256" key="2">
    <source>
        <dbReference type="ARBA" id="ARBA00022692"/>
    </source>
</evidence>
<name>A0AAV5THT4_9BILA</name>
<feature type="transmembrane region" description="Helical" evidence="9">
    <location>
        <begin position="49"/>
        <end position="72"/>
    </location>
</feature>
<keyword evidence="2 9" id="KW-0812">Transmembrane</keyword>
<evidence type="ECO:0000256" key="7">
    <source>
        <dbReference type="ARBA" id="ARBA00023180"/>
    </source>
</evidence>
<evidence type="ECO:0000256" key="1">
    <source>
        <dbReference type="ARBA" id="ARBA00004141"/>
    </source>
</evidence>
<feature type="non-terminal residue" evidence="11">
    <location>
        <position position="1"/>
    </location>
</feature>
<dbReference type="GO" id="GO:0035025">
    <property type="term" value="P:positive regulation of Rho protein signal transduction"/>
    <property type="evidence" value="ECO:0007669"/>
    <property type="project" value="TreeGrafter"/>
</dbReference>
<keyword evidence="6" id="KW-0675">Receptor</keyword>
<feature type="transmembrane region" description="Helical" evidence="9">
    <location>
        <begin position="125"/>
        <end position="149"/>
    </location>
</feature>
<dbReference type="InterPro" id="IPR000276">
    <property type="entry name" value="GPCR_Rhodpsn"/>
</dbReference>
<sequence length="161" mass="18540">QIERALYGVAIIIGLIASIYTIRKFRRCYKTNLVDVAARLLSYKMSLSVADALILFGYAPTQVIWISTFWWYGGDVLCRVYKFTVTFAFYLTGNMQVLIAFDRLITMTHITEPHVKGASDYNTRLFLSISWILAFVSSIPQIFIFKIVYHNQEGPQCTSIW</sequence>
<dbReference type="Pfam" id="PF00001">
    <property type="entry name" value="7tm_1"/>
    <property type="match status" value="1"/>
</dbReference>
<dbReference type="PANTHER" id="PTHR24232:SF53">
    <property type="entry name" value="G-PROTEIN COUPLED RECEPTORS FAMILY 1 PROFILE DOMAIN-CONTAINING PROTEIN"/>
    <property type="match status" value="1"/>
</dbReference>
<keyword evidence="5 9" id="KW-0472">Membrane</keyword>
<feature type="non-terminal residue" evidence="11">
    <location>
        <position position="161"/>
    </location>
</feature>
<proteinExistence type="predicted"/>
<organism evidence="11 12">
    <name type="scientific">Pristionchus entomophagus</name>
    <dbReference type="NCBI Taxonomy" id="358040"/>
    <lineage>
        <taxon>Eukaryota</taxon>
        <taxon>Metazoa</taxon>
        <taxon>Ecdysozoa</taxon>
        <taxon>Nematoda</taxon>
        <taxon>Chromadorea</taxon>
        <taxon>Rhabditida</taxon>
        <taxon>Rhabditina</taxon>
        <taxon>Diplogasteromorpha</taxon>
        <taxon>Diplogasteroidea</taxon>
        <taxon>Neodiplogasteridae</taxon>
        <taxon>Pristionchus</taxon>
    </lineage>
</organism>
<evidence type="ECO:0000256" key="8">
    <source>
        <dbReference type="ARBA" id="ARBA00023224"/>
    </source>
</evidence>
<dbReference type="PROSITE" id="PS50262">
    <property type="entry name" value="G_PROTEIN_RECEP_F1_2"/>
    <property type="match status" value="1"/>
</dbReference>
<comment type="caution">
    <text evidence="11">The sequence shown here is derived from an EMBL/GenBank/DDBJ whole genome shotgun (WGS) entry which is preliminary data.</text>
</comment>
<evidence type="ECO:0000256" key="9">
    <source>
        <dbReference type="SAM" id="Phobius"/>
    </source>
</evidence>
<dbReference type="GO" id="GO:0005886">
    <property type="term" value="C:plasma membrane"/>
    <property type="evidence" value="ECO:0007669"/>
    <property type="project" value="TreeGrafter"/>
</dbReference>
<evidence type="ECO:0000256" key="6">
    <source>
        <dbReference type="ARBA" id="ARBA00023170"/>
    </source>
</evidence>
<keyword evidence="7" id="KW-0325">Glycoprotein</keyword>